<dbReference type="GO" id="GO:0006874">
    <property type="term" value="P:intracellular calcium ion homeostasis"/>
    <property type="evidence" value="ECO:0007669"/>
    <property type="project" value="TreeGrafter"/>
</dbReference>
<keyword evidence="4 8" id="KW-1133">Transmembrane helix</keyword>
<feature type="compositionally biased region" description="Polar residues" evidence="7">
    <location>
        <begin position="1"/>
        <end position="16"/>
    </location>
</feature>
<dbReference type="PANTHER" id="PTHR31503:SF18">
    <property type="entry name" value="CA(2+)_H(+) EXCHANGER, PUTATIVE (EUROFUNG)-RELATED"/>
    <property type="match status" value="1"/>
</dbReference>
<feature type="compositionally biased region" description="Polar residues" evidence="7">
    <location>
        <begin position="49"/>
        <end position="58"/>
    </location>
</feature>
<evidence type="ECO:0000256" key="8">
    <source>
        <dbReference type="SAM" id="Phobius"/>
    </source>
</evidence>
<evidence type="ECO:0000256" key="4">
    <source>
        <dbReference type="ARBA" id="ARBA00022989"/>
    </source>
</evidence>
<evidence type="ECO:0000256" key="2">
    <source>
        <dbReference type="ARBA" id="ARBA00022448"/>
    </source>
</evidence>
<dbReference type="InterPro" id="IPR004837">
    <property type="entry name" value="NaCa_Exmemb"/>
</dbReference>
<dbReference type="GO" id="GO:0012505">
    <property type="term" value="C:endomembrane system"/>
    <property type="evidence" value="ECO:0007669"/>
    <property type="project" value="UniProtKB-SubCell"/>
</dbReference>
<feature type="transmembrane region" description="Helical" evidence="8">
    <location>
        <begin position="139"/>
        <end position="159"/>
    </location>
</feature>
<keyword evidence="2" id="KW-0813">Transport</keyword>
<sequence>MPVLSLFSQQATSTPSGEHDDKPPDKEATRSPSQNGEVNGDNQGPACPQANTEKGETSSPELLIQIKKGSILFCRHTKTALCHSWVNTLLVFVPVGIAVKSAGLNPDLIFAMNAIAIIPLAGLLSHATECVANRLGDTVGALINVTFGNAVELIIFIALVKASLLGSILANLLLILGMAFLLGGLRFQEQVQAFRV</sequence>
<dbReference type="InterPro" id="IPR004713">
    <property type="entry name" value="CaH_exchang"/>
</dbReference>
<dbReference type="GO" id="GO:0015369">
    <property type="term" value="F:calcium:proton antiporter activity"/>
    <property type="evidence" value="ECO:0007669"/>
    <property type="project" value="TreeGrafter"/>
</dbReference>
<dbReference type="PANTHER" id="PTHR31503">
    <property type="entry name" value="VACUOLAR CALCIUM ION TRANSPORTER"/>
    <property type="match status" value="1"/>
</dbReference>
<feature type="compositionally biased region" description="Basic and acidic residues" evidence="7">
    <location>
        <begin position="17"/>
        <end position="29"/>
    </location>
</feature>
<evidence type="ECO:0000259" key="9">
    <source>
        <dbReference type="Pfam" id="PF01699"/>
    </source>
</evidence>
<feature type="domain" description="Sodium/calcium exchanger membrane region" evidence="9">
    <location>
        <begin position="108"/>
        <end position="191"/>
    </location>
</feature>
<name>A0A4S3JKS4_9EURO</name>
<evidence type="ECO:0000256" key="3">
    <source>
        <dbReference type="ARBA" id="ARBA00022692"/>
    </source>
</evidence>
<keyword evidence="5" id="KW-0406">Ion transport</keyword>
<proteinExistence type="predicted"/>
<gene>
    <name evidence="10" type="ORF">EYZ11_004436</name>
</gene>
<comment type="caution">
    <text evidence="10">The sequence shown here is derived from an EMBL/GenBank/DDBJ whole genome shotgun (WGS) entry which is preliminary data.</text>
</comment>
<feature type="transmembrane region" description="Helical" evidence="8">
    <location>
        <begin position="108"/>
        <end position="127"/>
    </location>
</feature>
<dbReference type="GO" id="GO:0000329">
    <property type="term" value="C:fungal-type vacuole membrane"/>
    <property type="evidence" value="ECO:0007669"/>
    <property type="project" value="TreeGrafter"/>
</dbReference>
<dbReference type="Proteomes" id="UP000308092">
    <property type="component" value="Unassembled WGS sequence"/>
</dbReference>
<dbReference type="AlphaFoldDB" id="A0A4S3JKS4"/>
<reference evidence="10 11" key="1">
    <citation type="submission" date="2019-03" db="EMBL/GenBank/DDBJ databases">
        <title>The genome sequence of a newly discovered highly antifungal drug resistant Aspergillus species, Aspergillus tanneri NIH 1004.</title>
        <authorList>
            <person name="Mounaud S."/>
            <person name="Singh I."/>
            <person name="Joardar V."/>
            <person name="Pakala S."/>
            <person name="Pakala S."/>
            <person name="Venepally P."/>
            <person name="Hoover J."/>
            <person name="Nierman W."/>
            <person name="Chung J."/>
            <person name="Losada L."/>
        </authorList>
    </citation>
    <scope>NUCLEOTIDE SEQUENCE [LARGE SCALE GENOMIC DNA]</scope>
    <source>
        <strain evidence="10 11">NIH1004</strain>
    </source>
</reference>
<dbReference type="VEuPathDB" id="FungiDB:EYZ11_004436"/>
<accession>A0A4S3JKS4</accession>
<feature type="region of interest" description="Disordered" evidence="7">
    <location>
        <begin position="1"/>
        <end position="58"/>
    </location>
</feature>
<feature type="compositionally biased region" description="Polar residues" evidence="7">
    <location>
        <begin position="30"/>
        <end position="42"/>
    </location>
</feature>
<feature type="transmembrane region" description="Helical" evidence="8">
    <location>
        <begin position="165"/>
        <end position="185"/>
    </location>
</feature>
<evidence type="ECO:0000313" key="11">
    <source>
        <dbReference type="Proteomes" id="UP000308092"/>
    </source>
</evidence>
<feature type="transmembrane region" description="Helical" evidence="8">
    <location>
        <begin position="85"/>
        <end position="102"/>
    </location>
</feature>
<protein>
    <recommendedName>
        <fullName evidence="9">Sodium/calcium exchanger membrane region domain-containing protein</fullName>
    </recommendedName>
</protein>
<comment type="subcellular location">
    <subcellularLocation>
        <location evidence="1">Endomembrane system</location>
        <topology evidence="1">Multi-pass membrane protein</topology>
    </subcellularLocation>
</comment>
<organism evidence="10 11">
    <name type="scientific">Aspergillus tanneri</name>
    <dbReference type="NCBI Taxonomy" id="1220188"/>
    <lineage>
        <taxon>Eukaryota</taxon>
        <taxon>Fungi</taxon>
        <taxon>Dikarya</taxon>
        <taxon>Ascomycota</taxon>
        <taxon>Pezizomycotina</taxon>
        <taxon>Eurotiomycetes</taxon>
        <taxon>Eurotiomycetidae</taxon>
        <taxon>Eurotiales</taxon>
        <taxon>Aspergillaceae</taxon>
        <taxon>Aspergillus</taxon>
        <taxon>Aspergillus subgen. Circumdati</taxon>
    </lineage>
</organism>
<dbReference type="Pfam" id="PF01699">
    <property type="entry name" value="Na_Ca_ex"/>
    <property type="match status" value="1"/>
</dbReference>
<keyword evidence="11" id="KW-1185">Reference proteome</keyword>
<evidence type="ECO:0000313" key="10">
    <source>
        <dbReference type="EMBL" id="THC96063.1"/>
    </source>
</evidence>
<evidence type="ECO:0000256" key="1">
    <source>
        <dbReference type="ARBA" id="ARBA00004127"/>
    </source>
</evidence>
<dbReference type="EMBL" id="SOSA01000129">
    <property type="protein sequence ID" value="THC96063.1"/>
    <property type="molecule type" value="Genomic_DNA"/>
</dbReference>
<keyword evidence="6 8" id="KW-0472">Membrane</keyword>
<evidence type="ECO:0000256" key="7">
    <source>
        <dbReference type="SAM" id="MobiDB-lite"/>
    </source>
</evidence>
<dbReference type="STRING" id="1220188.A0A4S3JKS4"/>
<evidence type="ECO:0000256" key="5">
    <source>
        <dbReference type="ARBA" id="ARBA00023065"/>
    </source>
</evidence>
<keyword evidence="3 8" id="KW-0812">Transmembrane</keyword>
<evidence type="ECO:0000256" key="6">
    <source>
        <dbReference type="ARBA" id="ARBA00023136"/>
    </source>
</evidence>